<sequence>MLAFMFSRLLSSDFARYYQNQDDAMSEEFGWKLVHGDVFRPPQNLTLLCMSFYFLEYTLTKELLSIQTKTFFAFVIIVFALLGFLSPSSRGSLANAAFGLYMLFGFSSGYNSSHYFNSYGGTKKARNTVYTIFFIPLIVFGSVIVFNFILLSRGSSSAVPASTLFGLTCIWFLVSIPLSLIGSYFGYKKTKFLPPVLTNQIPRQIPDKPWYLRLPVVILIGGIIPFAAIFIELYYIMHSWWFHNIYYMFGFLFIVFLLLVAICAEISVLMVYFALCSEDYNWWWLSFFVGGSSTIYVFLYGIIFYFSSLNLSYFSGTILYFGWLFVVCVLYFAFTGTIGFIASHYFVHRIYRTIKVD</sequence>
<dbReference type="InterPro" id="IPR004240">
    <property type="entry name" value="EMP70"/>
</dbReference>
<dbReference type="OrthoDB" id="1666796at2759"/>
<dbReference type="GO" id="GO:0005737">
    <property type="term" value="C:cytoplasm"/>
    <property type="evidence" value="ECO:0007669"/>
    <property type="project" value="UniProtKB-ARBA"/>
</dbReference>
<name>A0A1R0GQC6_9FUNG</name>
<feature type="transmembrane region" description="Helical" evidence="7">
    <location>
        <begin position="282"/>
        <end position="306"/>
    </location>
</feature>
<comment type="similarity">
    <text evidence="2 7">Belongs to the nonaspanin (TM9SF) (TC 9.A.2) family.</text>
</comment>
<feature type="transmembrane region" description="Helical" evidence="7">
    <location>
        <begin position="130"/>
        <end position="151"/>
    </location>
</feature>
<evidence type="ECO:0000256" key="2">
    <source>
        <dbReference type="ARBA" id="ARBA00005227"/>
    </source>
</evidence>
<dbReference type="STRING" id="133383.A0A1R0GQC6"/>
<evidence type="ECO:0000256" key="1">
    <source>
        <dbReference type="ARBA" id="ARBA00004141"/>
    </source>
</evidence>
<evidence type="ECO:0000256" key="5">
    <source>
        <dbReference type="ARBA" id="ARBA00022989"/>
    </source>
</evidence>
<dbReference type="GO" id="GO:0007034">
    <property type="term" value="P:vacuolar transport"/>
    <property type="evidence" value="ECO:0007669"/>
    <property type="project" value="TreeGrafter"/>
</dbReference>
<keyword evidence="9" id="KW-1185">Reference proteome</keyword>
<gene>
    <name evidence="8" type="ORF">AYI68_g6836</name>
</gene>
<dbReference type="Pfam" id="PF02990">
    <property type="entry name" value="EMP70"/>
    <property type="match status" value="1"/>
</dbReference>
<dbReference type="GO" id="GO:0016020">
    <property type="term" value="C:membrane"/>
    <property type="evidence" value="ECO:0007669"/>
    <property type="project" value="UniProtKB-SubCell"/>
</dbReference>
<keyword evidence="5 7" id="KW-1133">Transmembrane helix</keyword>
<evidence type="ECO:0000256" key="6">
    <source>
        <dbReference type="ARBA" id="ARBA00023136"/>
    </source>
</evidence>
<dbReference type="AlphaFoldDB" id="A0A1R0GQC6"/>
<protein>
    <recommendedName>
        <fullName evidence="7">Transmembrane 9 superfamily member</fullName>
    </recommendedName>
</protein>
<dbReference type="EMBL" id="LSSL01004976">
    <property type="protein sequence ID" value="OLY79103.1"/>
    <property type="molecule type" value="Genomic_DNA"/>
</dbReference>
<dbReference type="Proteomes" id="UP000187455">
    <property type="component" value="Unassembled WGS sequence"/>
</dbReference>
<keyword evidence="4" id="KW-0732">Signal</keyword>
<feature type="transmembrane region" description="Helical" evidence="7">
    <location>
        <begin position="210"/>
        <end position="236"/>
    </location>
</feature>
<proteinExistence type="inferred from homology"/>
<comment type="caution">
    <text evidence="8">The sequence shown here is derived from an EMBL/GenBank/DDBJ whole genome shotgun (WGS) entry which is preliminary data.</text>
</comment>
<dbReference type="PANTHER" id="PTHR10766">
    <property type="entry name" value="TRANSMEMBRANE 9 SUPERFAMILY PROTEIN"/>
    <property type="match status" value="1"/>
</dbReference>
<evidence type="ECO:0000256" key="3">
    <source>
        <dbReference type="ARBA" id="ARBA00022692"/>
    </source>
</evidence>
<evidence type="ECO:0000256" key="7">
    <source>
        <dbReference type="RuleBase" id="RU363079"/>
    </source>
</evidence>
<evidence type="ECO:0000313" key="9">
    <source>
        <dbReference type="Proteomes" id="UP000187455"/>
    </source>
</evidence>
<feature type="transmembrane region" description="Helical" evidence="7">
    <location>
        <begin position="248"/>
        <end position="275"/>
    </location>
</feature>
<keyword evidence="6 7" id="KW-0472">Membrane</keyword>
<feature type="transmembrane region" description="Helical" evidence="7">
    <location>
        <begin position="71"/>
        <end position="87"/>
    </location>
</feature>
<evidence type="ECO:0000313" key="8">
    <source>
        <dbReference type="EMBL" id="OLY79103.1"/>
    </source>
</evidence>
<evidence type="ECO:0000256" key="4">
    <source>
        <dbReference type="ARBA" id="ARBA00022729"/>
    </source>
</evidence>
<dbReference type="GO" id="GO:0072657">
    <property type="term" value="P:protein localization to membrane"/>
    <property type="evidence" value="ECO:0007669"/>
    <property type="project" value="TreeGrafter"/>
</dbReference>
<feature type="transmembrane region" description="Helical" evidence="7">
    <location>
        <begin position="163"/>
        <end position="187"/>
    </location>
</feature>
<reference evidence="8 9" key="1">
    <citation type="journal article" date="2016" name="Mol. Biol. Evol.">
        <title>Genome-Wide Survey of Gut Fungi (Harpellales) Reveals the First Horizontally Transferred Ubiquitin Gene from a Mosquito Host.</title>
        <authorList>
            <person name="Wang Y."/>
            <person name="White M.M."/>
            <person name="Kvist S."/>
            <person name="Moncalvo J.M."/>
        </authorList>
    </citation>
    <scope>NUCLEOTIDE SEQUENCE [LARGE SCALE GENOMIC DNA]</scope>
    <source>
        <strain evidence="8 9">ALG-7-W6</strain>
    </source>
</reference>
<comment type="subcellular location">
    <subcellularLocation>
        <location evidence="1">Membrane</location>
        <topology evidence="1">Multi-pass membrane protein</topology>
    </subcellularLocation>
</comment>
<organism evidence="8 9">
    <name type="scientific">Smittium mucronatum</name>
    <dbReference type="NCBI Taxonomy" id="133383"/>
    <lineage>
        <taxon>Eukaryota</taxon>
        <taxon>Fungi</taxon>
        <taxon>Fungi incertae sedis</taxon>
        <taxon>Zoopagomycota</taxon>
        <taxon>Kickxellomycotina</taxon>
        <taxon>Harpellomycetes</taxon>
        <taxon>Harpellales</taxon>
        <taxon>Legeriomycetaceae</taxon>
        <taxon>Smittium</taxon>
    </lineage>
</organism>
<feature type="transmembrane region" description="Helical" evidence="7">
    <location>
        <begin position="93"/>
        <end position="110"/>
    </location>
</feature>
<keyword evidence="3 7" id="KW-0812">Transmembrane</keyword>
<accession>A0A1R0GQC6</accession>
<dbReference type="PANTHER" id="PTHR10766:SF111">
    <property type="entry name" value="TRANSMEMBRANE 9 SUPERFAMILY MEMBER 2"/>
    <property type="match status" value="1"/>
</dbReference>
<feature type="transmembrane region" description="Helical" evidence="7">
    <location>
        <begin position="318"/>
        <end position="347"/>
    </location>
</feature>